<dbReference type="OrthoDB" id="9783078at2"/>
<sequence>MKNFLTVIILLLFALPLLAEDWLTIYNNDLSLVRSRFELELENGRQDINFSDITSRIDPSSVIVTGNGIRIAEQNFEYDLAGKWQIMAKYLDREVLIITKDQSRLTGILKFYSDNSIGIIEKGTERLLVISESETQWIQLAELPDNFYTKPTLHWSIIASKKAKYPVQMSYLTGGLSWDVTYNTVWDEKTLQFNSWVTINNTSGKAFNDVMLKLIAGDINRVYSGFYGKRGSLISYDASTAQESAAPSFEEKAFHDFHLYTLDQKVSFANNQTKQLELYPPKNIKAYAEYQYPTYAANVKSIIKFKNTTDNGAGMPLPKGIIKVYKQDSDGNLEFIGEDSINHTSRNEEVSINTGTAFDLIASTRLKEQTQISKYITERLIQITLRNNSNKNKTIKVTHQLSPNTRIVEADYKYTIDSNDKVTFSIDIAPDKEIVWTFRERSEY</sequence>
<dbReference type="PANTHER" id="PTHR38075:SF1">
    <property type="entry name" value="DUF4139 DOMAIN-CONTAINING PROTEIN"/>
    <property type="match status" value="1"/>
</dbReference>
<keyword evidence="2" id="KW-1185">Reference proteome</keyword>
<evidence type="ECO:0000313" key="2">
    <source>
        <dbReference type="Proteomes" id="UP000002019"/>
    </source>
</evidence>
<accession>B0VET6</accession>
<dbReference type="eggNOG" id="COG5316">
    <property type="taxonomic scope" value="Bacteria"/>
</dbReference>
<dbReference type="EMBL" id="CU466930">
    <property type="protein sequence ID" value="CAO81680.1"/>
    <property type="molecule type" value="Genomic_DNA"/>
</dbReference>
<dbReference type="HOGENOM" id="CLU_039933_0_0_0"/>
<proteinExistence type="predicted"/>
<evidence type="ECO:0000313" key="1">
    <source>
        <dbReference type="EMBL" id="CAO81680.1"/>
    </source>
</evidence>
<reference evidence="1 2" key="1">
    <citation type="journal article" date="2008" name="J. Bacteriol.">
        <title>'Candidatus Cloacamonas acidaminovorans': genome sequence reconstruction provides a first glimpse of a new bacterial division.</title>
        <authorList>
            <person name="Pelletier E."/>
            <person name="Kreimeyer A."/>
            <person name="Bocs S."/>
            <person name="Rouy Z."/>
            <person name="Gyapay G."/>
            <person name="Chouari R."/>
            <person name="Riviere D."/>
            <person name="Ganesan A."/>
            <person name="Daegelen P."/>
            <person name="Sghir A."/>
            <person name="Cohen G.N."/>
            <person name="Medigue C."/>
            <person name="Weissenbach J."/>
            <person name="Le Paslier D."/>
        </authorList>
    </citation>
    <scope>NUCLEOTIDE SEQUENCE [LARGE SCALE GENOMIC DNA]</scope>
    <source>
        <strain evidence="2">Evry</strain>
    </source>
</reference>
<name>B0VET6_CLOAI</name>
<dbReference type="STRING" id="459349.CLOAM1851"/>
<dbReference type="RefSeq" id="WP_015425538.1">
    <property type="nucleotide sequence ID" value="NC_020449.1"/>
</dbReference>
<dbReference type="PANTHER" id="PTHR38075">
    <property type="entry name" value="DUF4139 DOMAIN-CONTAINING PROTEIN"/>
    <property type="match status" value="1"/>
</dbReference>
<dbReference type="KEGG" id="caci:CLOAM1851"/>
<dbReference type="Proteomes" id="UP000002019">
    <property type="component" value="Chromosome"/>
</dbReference>
<gene>
    <name evidence="1" type="ordered locus">CLOAM1851</name>
</gene>
<organism evidence="1 2">
    <name type="scientific">Cloacimonas acidaminovorans (strain Evry)</name>
    <dbReference type="NCBI Taxonomy" id="459349"/>
    <lineage>
        <taxon>Bacteria</taxon>
        <taxon>Pseudomonadati</taxon>
        <taxon>Candidatus Cloacimonadota</taxon>
        <taxon>Candidatus Cloacimonadia</taxon>
        <taxon>Candidatus Cloacimonadales</taxon>
        <taxon>Candidatus Cloacimonadaceae</taxon>
        <taxon>Candidatus Cloacimonas</taxon>
    </lineage>
</organism>
<evidence type="ECO:0008006" key="3">
    <source>
        <dbReference type="Google" id="ProtNLM"/>
    </source>
</evidence>
<dbReference type="AlphaFoldDB" id="B0VET6"/>
<protein>
    <recommendedName>
        <fullName evidence="3">DUF4139 domain-containing protein</fullName>
    </recommendedName>
</protein>